<organism evidence="3 4">
    <name type="scientific">Propioniferax innocua</name>
    <dbReference type="NCBI Taxonomy" id="1753"/>
    <lineage>
        <taxon>Bacteria</taxon>
        <taxon>Bacillati</taxon>
        <taxon>Actinomycetota</taxon>
        <taxon>Actinomycetes</taxon>
        <taxon>Propionibacteriales</taxon>
        <taxon>Propionibacteriaceae</taxon>
        <taxon>Propioniferax</taxon>
    </lineage>
</organism>
<dbReference type="PANTHER" id="PTHR34351:SF1">
    <property type="entry name" value="SLR1927 PROTEIN"/>
    <property type="match status" value="1"/>
</dbReference>
<dbReference type="Pfam" id="PF01882">
    <property type="entry name" value="DUF58"/>
    <property type="match status" value="1"/>
</dbReference>
<dbReference type="AlphaFoldDB" id="A0A542ZBL2"/>
<keyword evidence="1" id="KW-0472">Membrane</keyword>
<dbReference type="Proteomes" id="UP000316196">
    <property type="component" value="Unassembled WGS sequence"/>
</dbReference>
<evidence type="ECO:0000259" key="2">
    <source>
        <dbReference type="Pfam" id="PF01882"/>
    </source>
</evidence>
<sequence>MRRNPWSRLTSRGRVFLITGPALVLTGMLVGVVGLVWAGLVLFLLPIVAFAFMMGSRLRLSCERAFTHGEMSIGQTLDSHLVVSKKGRMSAGILMFEEAMPPELGRRPRFTINQVRGTWSRDVHYPLHGHQRGRFTVGPLLVRSTDMFGMVKFDRQFSLTSEVMVTPRIHPLGSMGNVAGGGTSGDHRPQKLGVTGQDDVLVREYRHGDDVRRVHWRSTARRGELMVRREEQAWDPRVSVLVDNRTSAHAGVGRGNSMEYAVSCAASIACHFVAESFDASLYDADGVMASSTTTQVGRRHIISTYTDLKASDSTNLLTGIGAVSSDTSGQVLVAVLGRITQADADALVRSRRSHSHGLAIVIDVDSFSSTLSEHRTEHEKAVGVLRSNLWRVVEVDRDTPIRDAWKDLERIGEFV</sequence>
<dbReference type="OrthoDB" id="9812729at2"/>
<dbReference type="RefSeq" id="WP_142093560.1">
    <property type="nucleotide sequence ID" value="NZ_BAAAMD010000003.1"/>
</dbReference>
<evidence type="ECO:0000313" key="4">
    <source>
        <dbReference type="Proteomes" id="UP000316196"/>
    </source>
</evidence>
<protein>
    <submittedName>
        <fullName evidence="3">Uncharacterized protein (DUF58 family)</fullName>
    </submittedName>
</protein>
<keyword evidence="4" id="KW-1185">Reference proteome</keyword>
<feature type="domain" description="DUF58" evidence="2">
    <location>
        <begin position="202"/>
        <end position="360"/>
    </location>
</feature>
<feature type="transmembrane region" description="Helical" evidence="1">
    <location>
        <begin position="36"/>
        <end position="54"/>
    </location>
</feature>
<keyword evidence="1" id="KW-0812">Transmembrane</keyword>
<reference evidence="3 4" key="1">
    <citation type="submission" date="2019-06" db="EMBL/GenBank/DDBJ databases">
        <title>Sequencing the genomes of 1000 actinobacteria strains.</title>
        <authorList>
            <person name="Klenk H.-P."/>
        </authorList>
    </citation>
    <scope>NUCLEOTIDE SEQUENCE [LARGE SCALE GENOMIC DNA]</scope>
    <source>
        <strain evidence="3 4">DSM 8251</strain>
    </source>
</reference>
<evidence type="ECO:0000313" key="3">
    <source>
        <dbReference type="EMBL" id="TQL57712.1"/>
    </source>
</evidence>
<comment type="caution">
    <text evidence="3">The sequence shown here is derived from an EMBL/GenBank/DDBJ whole genome shotgun (WGS) entry which is preliminary data.</text>
</comment>
<gene>
    <name evidence="3" type="ORF">FB460_1552</name>
</gene>
<accession>A0A542ZBL2</accession>
<evidence type="ECO:0000256" key="1">
    <source>
        <dbReference type="SAM" id="Phobius"/>
    </source>
</evidence>
<dbReference type="EMBL" id="VFOR01000002">
    <property type="protein sequence ID" value="TQL57712.1"/>
    <property type="molecule type" value="Genomic_DNA"/>
</dbReference>
<name>A0A542ZBL2_9ACTN</name>
<keyword evidence="1" id="KW-1133">Transmembrane helix</keyword>
<dbReference type="PANTHER" id="PTHR34351">
    <property type="entry name" value="SLR1927 PROTEIN-RELATED"/>
    <property type="match status" value="1"/>
</dbReference>
<dbReference type="InterPro" id="IPR002881">
    <property type="entry name" value="DUF58"/>
</dbReference>
<proteinExistence type="predicted"/>